<evidence type="ECO:0000256" key="2">
    <source>
        <dbReference type="ARBA" id="ARBA00022741"/>
    </source>
</evidence>
<dbReference type="GO" id="GO:0035999">
    <property type="term" value="P:tetrahydrofolate interconversion"/>
    <property type="evidence" value="ECO:0007669"/>
    <property type="project" value="TreeGrafter"/>
</dbReference>
<keyword evidence="6" id="KW-0436">Ligase</keyword>
<accession>A0A4Q1JS26</accession>
<keyword evidence="5" id="KW-0479">Metal-binding</keyword>
<dbReference type="EC" id="6.3.3.2" evidence="5"/>
<keyword evidence="2 4" id="KW-0547">Nucleotide-binding</keyword>
<dbReference type="Gene3D" id="3.40.50.10420">
    <property type="entry name" value="NagB/RpiA/CoA transferase-like"/>
    <property type="match status" value="1"/>
</dbReference>
<dbReference type="PIRSF" id="PIRSF006806">
    <property type="entry name" value="FTHF_cligase"/>
    <property type="match status" value="1"/>
</dbReference>
<keyword evidence="3 4" id="KW-0067">ATP-binding</keyword>
<evidence type="ECO:0000256" key="1">
    <source>
        <dbReference type="ARBA" id="ARBA00010638"/>
    </source>
</evidence>
<keyword evidence="7" id="KW-1185">Reference proteome</keyword>
<dbReference type="Pfam" id="PF01812">
    <property type="entry name" value="5-FTHF_cyc-lig"/>
    <property type="match status" value="1"/>
</dbReference>
<dbReference type="OrthoDB" id="9801938at2"/>
<sequence length="179" mass="20632">MIDEEKKRIRREIRQLKNAISLEDKIRRSKLILDKVEQLPEFIAAKTVMLYWAMEDEVQTSDFVVKWAASKRVILPCVNGNDLDLRVFRGEEDLVAGENFGIPEPSGELFLDYTEIDLILVPGVAFDVDNNRMGRGKAYYDKLLSSLNAYKLGVCFDFQLLQSVPTDEHDIKMDWIVSE</sequence>
<evidence type="ECO:0000256" key="4">
    <source>
        <dbReference type="PIRSR" id="PIRSR006806-1"/>
    </source>
</evidence>
<comment type="catalytic activity">
    <reaction evidence="5">
        <text>(6S)-5-formyl-5,6,7,8-tetrahydrofolate + ATP = (6R)-5,10-methenyltetrahydrofolate + ADP + phosphate</text>
        <dbReference type="Rhea" id="RHEA:10488"/>
        <dbReference type="ChEBI" id="CHEBI:30616"/>
        <dbReference type="ChEBI" id="CHEBI:43474"/>
        <dbReference type="ChEBI" id="CHEBI:57455"/>
        <dbReference type="ChEBI" id="CHEBI:57457"/>
        <dbReference type="ChEBI" id="CHEBI:456216"/>
        <dbReference type="EC" id="6.3.3.2"/>
    </reaction>
</comment>
<dbReference type="GO" id="GO:0005524">
    <property type="term" value="F:ATP binding"/>
    <property type="evidence" value="ECO:0007669"/>
    <property type="project" value="UniProtKB-KW"/>
</dbReference>
<dbReference type="Proteomes" id="UP000289703">
    <property type="component" value="Unassembled WGS sequence"/>
</dbReference>
<gene>
    <name evidence="6" type="ORF">EO244_02170</name>
</gene>
<organism evidence="6 7">
    <name type="scientific">Ancylomarina salipaludis</name>
    <dbReference type="NCBI Taxonomy" id="2501299"/>
    <lineage>
        <taxon>Bacteria</taxon>
        <taxon>Pseudomonadati</taxon>
        <taxon>Bacteroidota</taxon>
        <taxon>Bacteroidia</taxon>
        <taxon>Marinilabiliales</taxon>
        <taxon>Marinifilaceae</taxon>
        <taxon>Ancylomarina</taxon>
    </lineage>
</organism>
<dbReference type="EMBL" id="SAXA01000001">
    <property type="protein sequence ID" value="RXQ97711.1"/>
    <property type="molecule type" value="Genomic_DNA"/>
</dbReference>
<dbReference type="InterPro" id="IPR024185">
    <property type="entry name" value="FTHF_cligase-like_sf"/>
</dbReference>
<evidence type="ECO:0000256" key="5">
    <source>
        <dbReference type="RuleBase" id="RU361279"/>
    </source>
</evidence>
<dbReference type="PANTHER" id="PTHR23407">
    <property type="entry name" value="ATPASE INHIBITOR/5-FORMYLTETRAHYDROFOLATE CYCLO-LIGASE"/>
    <property type="match status" value="1"/>
</dbReference>
<protein>
    <recommendedName>
        <fullName evidence="5">5-formyltetrahydrofolate cyclo-ligase</fullName>
        <ecNumber evidence="5">6.3.3.2</ecNumber>
    </recommendedName>
</protein>
<evidence type="ECO:0000256" key="3">
    <source>
        <dbReference type="ARBA" id="ARBA00022840"/>
    </source>
</evidence>
<dbReference type="PANTHER" id="PTHR23407:SF1">
    <property type="entry name" value="5-FORMYLTETRAHYDROFOLATE CYCLO-LIGASE"/>
    <property type="match status" value="1"/>
</dbReference>
<dbReference type="GO" id="GO:0009396">
    <property type="term" value="P:folic acid-containing compound biosynthetic process"/>
    <property type="evidence" value="ECO:0007669"/>
    <property type="project" value="TreeGrafter"/>
</dbReference>
<reference evidence="6 7" key="1">
    <citation type="submission" date="2019-01" db="EMBL/GenBank/DDBJ databases">
        <title>Ancylomarina salipaludis sp. nov., isolated from a salt marsh.</title>
        <authorList>
            <person name="Yoon J.-H."/>
        </authorList>
    </citation>
    <scope>NUCLEOTIDE SEQUENCE [LARGE SCALE GENOMIC DNA]</scope>
    <source>
        <strain evidence="6 7">SHSM-M15</strain>
    </source>
</reference>
<dbReference type="NCBIfam" id="TIGR02727">
    <property type="entry name" value="MTHFS_bact"/>
    <property type="match status" value="1"/>
</dbReference>
<name>A0A4Q1JS26_9BACT</name>
<dbReference type="InterPro" id="IPR037171">
    <property type="entry name" value="NagB/RpiA_transferase-like"/>
</dbReference>
<dbReference type="RefSeq" id="WP_129252469.1">
    <property type="nucleotide sequence ID" value="NZ_SAXA01000001.1"/>
</dbReference>
<evidence type="ECO:0000313" key="7">
    <source>
        <dbReference type="Proteomes" id="UP000289703"/>
    </source>
</evidence>
<comment type="similarity">
    <text evidence="1 5">Belongs to the 5-formyltetrahydrofolate cyclo-ligase family.</text>
</comment>
<dbReference type="GO" id="GO:0030272">
    <property type="term" value="F:5-formyltetrahydrofolate cyclo-ligase activity"/>
    <property type="evidence" value="ECO:0007669"/>
    <property type="project" value="UniProtKB-EC"/>
</dbReference>
<comment type="caution">
    <text evidence="6">The sequence shown here is derived from an EMBL/GenBank/DDBJ whole genome shotgun (WGS) entry which is preliminary data.</text>
</comment>
<feature type="binding site" evidence="4">
    <location>
        <position position="57"/>
    </location>
    <ligand>
        <name>substrate</name>
    </ligand>
</feature>
<dbReference type="InterPro" id="IPR002698">
    <property type="entry name" value="FTHF_cligase"/>
</dbReference>
<proteinExistence type="inferred from homology"/>
<feature type="binding site" evidence="4">
    <location>
        <begin position="6"/>
        <end position="10"/>
    </location>
    <ligand>
        <name>ATP</name>
        <dbReference type="ChEBI" id="CHEBI:30616"/>
    </ligand>
</feature>
<keyword evidence="5" id="KW-0460">Magnesium</keyword>
<evidence type="ECO:0000313" key="6">
    <source>
        <dbReference type="EMBL" id="RXQ97711.1"/>
    </source>
</evidence>
<dbReference type="SUPFAM" id="SSF100950">
    <property type="entry name" value="NagB/RpiA/CoA transferase-like"/>
    <property type="match status" value="1"/>
</dbReference>
<comment type="cofactor">
    <cofactor evidence="5">
        <name>Mg(2+)</name>
        <dbReference type="ChEBI" id="CHEBI:18420"/>
    </cofactor>
</comment>
<dbReference type="GO" id="GO:0046872">
    <property type="term" value="F:metal ion binding"/>
    <property type="evidence" value="ECO:0007669"/>
    <property type="project" value="UniProtKB-KW"/>
</dbReference>
<dbReference type="AlphaFoldDB" id="A0A4Q1JS26"/>
<feature type="binding site" evidence="4">
    <location>
        <begin position="132"/>
        <end position="140"/>
    </location>
    <ligand>
        <name>ATP</name>
        <dbReference type="ChEBI" id="CHEBI:30616"/>
    </ligand>
</feature>